<dbReference type="EMBL" id="KV407454">
    <property type="protein sequence ID" value="KZF26270.1"/>
    <property type="molecule type" value="Genomic_DNA"/>
</dbReference>
<organism evidence="4 5">
    <name type="scientific">Xylona heveae (strain CBS 132557 / TC161)</name>
    <dbReference type="NCBI Taxonomy" id="1328760"/>
    <lineage>
        <taxon>Eukaryota</taxon>
        <taxon>Fungi</taxon>
        <taxon>Dikarya</taxon>
        <taxon>Ascomycota</taxon>
        <taxon>Pezizomycotina</taxon>
        <taxon>Xylonomycetes</taxon>
        <taxon>Xylonales</taxon>
        <taxon>Xylonaceae</taxon>
        <taxon>Xylona</taxon>
    </lineage>
</organism>
<feature type="domain" description="Ubiquitin 3 binding protein But2 C-terminal" evidence="2">
    <location>
        <begin position="167"/>
        <end position="307"/>
    </location>
</feature>
<dbReference type="AlphaFoldDB" id="A0A165JI53"/>
<feature type="chain" id="PRO_5007860051" evidence="1">
    <location>
        <begin position="19"/>
        <end position="317"/>
    </location>
</feature>
<feature type="domain" description="Cell wall mannoprotein PIR1-like C-terminal" evidence="3">
    <location>
        <begin position="65"/>
        <end position="133"/>
    </location>
</feature>
<dbReference type="InterPro" id="IPR054508">
    <property type="entry name" value="PIR1-like_C"/>
</dbReference>
<evidence type="ECO:0000313" key="4">
    <source>
        <dbReference type="EMBL" id="KZF26270.1"/>
    </source>
</evidence>
<evidence type="ECO:0000259" key="2">
    <source>
        <dbReference type="Pfam" id="PF09792"/>
    </source>
</evidence>
<reference evidence="4 5" key="1">
    <citation type="journal article" date="2016" name="Fungal Biol.">
        <title>The genome of Xylona heveae provides a window into fungal endophytism.</title>
        <authorList>
            <person name="Gazis R."/>
            <person name="Kuo A."/>
            <person name="Riley R."/>
            <person name="LaButti K."/>
            <person name="Lipzen A."/>
            <person name="Lin J."/>
            <person name="Amirebrahimi M."/>
            <person name="Hesse C.N."/>
            <person name="Spatafora J.W."/>
            <person name="Henrissat B."/>
            <person name="Hainaut M."/>
            <person name="Grigoriev I.V."/>
            <person name="Hibbett D.S."/>
        </authorList>
    </citation>
    <scope>NUCLEOTIDE SEQUENCE [LARGE SCALE GENOMIC DNA]</scope>
    <source>
        <strain evidence="4 5">TC161</strain>
    </source>
</reference>
<gene>
    <name evidence="4" type="ORF">L228DRAFT_264689</name>
</gene>
<evidence type="ECO:0000256" key="1">
    <source>
        <dbReference type="SAM" id="SignalP"/>
    </source>
</evidence>
<dbReference type="Pfam" id="PF09792">
    <property type="entry name" value="But2"/>
    <property type="match status" value="1"/>
</dbReference>
<accession>A0A165JI53</accession>
<dbReference type="PANTHER" id="PTHR39613:SF1">
    <property type="entry name" value="ANCHORED CELL WALL PROTEIN, PUTATIVE (AFU_ORTHOLOGUE AFUA_4G08960)-RELATED"/>
    <property type="match status" value="1"/>
</dbReference>
<proteinExistence type="predicted"/>
<dbReference type="Proteomes" id="UP000076632">
    <property type="component" value="Unassembled WGS sequence"/>
</dbReference>
<keyword evidence="1" id="KW-0732">Signal</keyword>
<evidence type="ECO:0000259" key="3">
    <source>
        <dbReference type="Pfam" id="PF22799"/>
    </source>
</evidence>
<feature type="signal peptide" evidence="1">
    <location>
        <begin position="1"/>
        <end position="18"/>
    </location>
</feature>
<keyword evidence="5" id="KW-1185">Reference proteome</keyword>
<dbReference type="PANTHER" id="PTHR39613">
    <property type="entry name" value="ANCHORED CELL WALL PROTEIN, PUTATIVE (AFU_ORTHOLOGUE AFUA_4G08960)-RELATED"/>
    <property type="match status" value="1"/>
</dbReference>
<sequence length="317" mass="32728">MLNTYAVSALALALGANALVARDGNCCFHLTASGGESGTVGQLSDGQNRIGGGLSPATYCIDSNGGLTDGNGRGCILTPPTTQFQCDSGATPTGGFSVGCDGSVSYNGNSNFQACPTGENGEYNIYTTAPSGQGGCVTITLNADSCHSGCPPPPPKQCPADLSGTFEFPHLIVPIDKSNPDKAYGTSYNGEVTPTISSIFNFDIPASDSGKTCTLVFLFPKQSDLQTSSFTFSGSGQIDFSSLATTATQQTTYNNAPKVSKDLGVFTVSPGNSYTISTFSCPANTAISFELSTSSDTNLNYFQDYNPSPIGLYITVC</sequence>
<evidence type="ECO:0000313" key="5">
    <source>
        <dbReference type="Proteomes" id="UP000076632"/>
    </source>
</evidence>
<dbReference type="InterPro" id="IPR018620">
    <property type="entry name" value="Ubiquitin3-bd_protein_But2_C"/>
</dbReference>
<dbReference type="RefSeq" id="XP_018191825.1">
    <property type="nucleotide sequence ID" value="XM_018334603.1"/>
</dbReference>
<dbReference type="OMA" id="RSDSCCF"/>
<dbReference type="InParanoid" id="A0A165JI53"/>
<dbReference type="STRING" id="1328760.A0A165JI53"/>
<dbReference type="Pfam" id="PF22799">
    <property type="entry name" value="PIR1-like_C"/>
    <property type="match status" value="1"/>
</dbReference>
<protein>
    <submittedName>
        <fullName evidence="4">Uncharacterized protein</fullName>
    </submittedName>
</protein>
<dbReference type="GeneID" id="28899740"/>
<dbReference type="OrthoDB" id="4657524at2759"/>
<name>A0A165JI53_XYLHT</name>